<name>A0A8D5WEW7_9VIRU</name>
<evidence type="ECO:0000256" key="12">
    <source>
        <dbReference type="ARBA" id="ARBA00022833"/>
    </source>
</evidence>
<comment type="subcellular location">
    <subcellularLocation>
        <location evidence="1">Host nucleus</location>
    </subcellularLocation>
    <subcellularLocation>
        <location evidence="2">Virion</location>
    </subcellularLocation>
</comment>
<dbReference type="Pfam" id="PF22909">
    <property type="entry name" value="Caulimovir_coat_dom"/>
    <property type="match status" value="1"/>
</dbReference>
<keyword evidence="7" id="KW-0167">Capsid protein</keyword>
<keyword evidence="12" id="KW-0862">Zinc</keyword>
<feature type="compositionally biased region" description="Basic and acidic residues" evidence="18">
    <location>
        <begin position="89"/>
        <end position="120"/>
    </location>
</feature>
<dbReference type="PRINTS" id="PR00221">
    <property type="entry name" value="CAULIMOCOAT"/>
</dbReference>
<feature type="region of interest" description="Disordered" evidence="18">
    <location>
        <begin position="466"/>
        <end position="491"/>
    </location>
</feature>
<evidence type="ECO:0000256" key="16">
    <source>
        <dbReference type="ARBA" id="ARBA00031336"/>
    </source>
</evidence>
<evidence type="ECO:0000256" key="6">
    <source>
        <dbReference type="ARBA" id="ARBA00022524"/>
    </source>
</evidence>
<evidence type="ECO:0000259" key="19">
    <source>
        <dbReference type="PROSITE" id="PS50158"/>
    </source>
</evidence>
<dbReference type="SMART" id="SM00343">
    <property type="entry name" value="ZnF_C2HC"/>
    <property type="match status" value="1"/>
</dbReference>
<dbReference type="GO" id="GO:0075732">
    <property type="term" value="P:viral penetration into host nucleus"/>
    <property type="evidence" value="ECO:0007669"/>
    <property type="project" value="UniProtKB-KW"/>
</dbReference>
<sequence length="491" mass="57202">MAETILDRSINRFWYNLGDDCLSESQFDLMIRLMEESLDGDIIDLTSLPSENLQVEQIVSTSEESIPEEQETFLELEEDSDSGEEPDVEQIRMDRKGEEDSKGKRPMDPKPEDGEGTSRNHEKKRKVAEDRYFPTQPKTIPGQKTSPIGIINIDCQSNRRELIDDWIAEIELIIRTNSEDYQDPDNILLLMEHKSSGIVKELIRSVAWERHTGNLVEQVINGMYTMFLGLDYNNNQVAEKTKEKEQAKARLLKLQLCDICYLEEFTCDYEKHMYKTEMRDFPGLIEQYLSKIPIIGEKALTRFRNEANGATTYSLGFALKIVKEELSKICDFTKKQKKLKKFNKRCCSIAEASVEYGCKKSEKKKYLKRYKKKKYKVYKPYKKKKKYRSGKYFKPKEKKGPKQKYCPKGKKNCRCWICNIEGHYANECPNRQSSEKAHVLQEAEKLGLQPIEEPYEGVQEVFILEYEETEEEETSEEEEDGTSTSEDSDSD</sequence>
<protein>
    <recommendedName>
        <fullName evidence="5">Capsid protein</fullName>
    </recommendedName>
    <alternativeName>
        <fullName evidence="16">Coat protein</fullName>
    </alternativeName>
</protein>
<organism evidence="20">
    <name type="scientific">Cauliflower mosaic virus</name>
    <dbReference type="NCBI Taxonomy" id="10641"/>
    <lineage>
        <taxon>Viruses</taxon>
        <taxon>Riboviria</taxon>
        <taxon>Pararnavirae</taxon>
        <taxon>Artverviricota</taxon>
        <taxon>Revtraviricetes</taxon>
        <taxon>Ortervirales</taxon>
        <taxon>Caulimoviridae</taxon>
        <taxon>Caulimovirus</taxon>
        <taxon>Caulimovirus tessellobrassicae</taxon>
    </lineage>
</organism>
<evidence type="ECO:0000256" key="8">
    <source>
        <dbReference type="ARBA" id="ARBA00022562"/>
    </source>
</evidence>
<keyword evidence="10 17" id="KW-0863">Zinc-finger</keyword>
<evidence type="ECO:0000256" key="14">
    <source>
        <dbReference type="ARBA" id="ARBA00023296"/>
    </source>
</evidence>
<reference evidence="20" key="1">
    <citation type="submission" date="2021-05" db="EMBL/GenBank/DDBJ databases">
        <title>Complete Genome Sequence of a Mild Strain Bari 1 of Cauliflower Mosaic Virus.</title>
        <authorList>
            <person name="Ohshima K."/>
            <person name="Ishibashi R."/>
            <person name="Kawakubo S."/>
        </authorList>
    </citation>
    <scope>NUCLEOTIDE SEQUENCE</scope>
    <source>
        <strain evidence="20">Bari 1</strain>
    </source>
</reference>
<feature type="compositionally biased region" description="Acidic residues" evidence="18">
    <location>
        <begin position="65"/>
        <end position="88"/>
    </location>
</feature>
<dbReference type="InterPro" id="IPR001988">
    <property type="entry name" value="Caulimo_coat"/>
</dbReference>
<dbReference type="InterPro" id="IPR036875">
    <property type="entry name" value="Znf_CCHC_sf"/>
</dbReference>
<feature type="domain" description="CCHC-type" evidence="19">
    <location>
        <begin position="414"/>
        <end position="430"/>
    </location>
</feature>
<dbReference type="GO" id="GO:0042025">
    <property type="term" value="C:host cell nucleus"/>
    <property type="evidence" value="ECO:0007669"/>
    <property type="project" value="UniProtKB-SubCell"/>
</dbReference>
<keyword evidence="11" id="KW-1145">T=7 icosahedral capsid protein</keyword>
<evidence type="ECO:0000256" key="18">
    <source>
        <dbReference type="SAM" id="MobiDB-lite"/>
    </source>
</evidence>
<dbReference type="GO" id="GO:0005198">
    <property type="term" value="F:structural molecule activity"/>
    <property type="evidence" value="ECO:0007669"/>
    <property type="project" value="InterPro"/>
</dbReference>
<evidence type="ECO:0000256" key="7">
    <source>
        <dbReference type="ARBA" id="ARBA00022561"/>
    </source>
</evidence>
<dbReference type="GO" id="GO:0043657">
    <property type="term" value="C:host cell"/>
    <property type="evidence" value="ECO:0007669"/>
    <property type="project" value="GOC"/>
</dbReference>
<accession>A0A8D5WEW7</accession>
<evidence type="ECO:0000256" key="1">
    <source>
        <dbReference type="ARBA" id="ARBA00004147"/>
    </source>
</evidence>
<keyword evidence="14" id="KW-1160">Virus entry into host cell</keyword>
<proteinExistence type="inferred from homology"/>
<dbReference type="GO" id="GO:0008270">
    <property type="term" value="F:zinc ion binding"/>
    <property type="evidence" value="ECO:0007669"/>
    <property type="project" value="UniProtKB-KW"/>
</dbReference>
<evidence type="ECO:0000256" key="10">
    <source>
        <dbReference type="ARBA" id="ARBA00022771"/>
    </source>
</evidence>
<dbReference type="GO" id="GO:0039620">
    <property type="term" value="C:T=7 icosahedral viral capsid"/>
    <property type="evidence" value="ECO:0007669"/>
    <property type="project" value="UniProtKB-KW"/>
</dbReference>
<evidence type="ECO:0000256" key="15">
    <source>
        <dbReference type="ARBA" id="ARBA00024644"/>
    </source>
</evidence>
<evidence type="ECO:0000256" key="4">
    <source>
        <dbReference type="ARBA" id="ARBA00011242"/>
    </source>
</evidence>
<evidence type="ECO:0000256" key="5">
    <source>
        <dbReference type="ARBA" id="ARBA00018091"/>
    </source>
</evidence>
<dbReference type="EMBL" id="LC632935">
    <property type="protein sequence ID" value="BCW03860.1"/>
    <property type="molecule type" value="Genomic_DNA"/>
</dbReference>
<keyword evidence="9" id="KW-0479">Metal-binding</keyword>
<feature type="compositionally biased region" description="Polar residues" evidence="18">
    <location>
        <begin position="136"/>
        <end position="145"/>
    </location>
</feature>
<keyword evidence="6" id="KW-1163">Viral penetration into host nucleus</keyword>
<dbReference type="GO" id="GO:0046718">
    <property type="term" value="P:symbiont entry into host cell"/>
    <property type="evidence" value="ECO:0007669"/>
    <property type="project" value="UniProtKB-KW"/>
</dbReference>
<evidence type="ECO:0000256" key="11">
    <source>
        <dbReference type="ARBA" id="ARBA00022828"/>
    </source>
</evidence>
<evidence type="ECO:0000256" key="17">
    <source>
        <dbReference type="PROSITE-ProRule" id="PRU00047"/>
    </source>
</evidence>
<evidence type="ECO:0000256" key="13">
    <source>
        <dbReference type="ARBA" id="ARBA00022844"/>
    </source>
</evidence>
<comment type="similarity">
    <text evidence="3">Belongs to the caulimoviridae capsid protein family.</text>
</comment>
<evidence type="ECO:0000256" key="2">
    <source>
        <dbReference type="ARBA" id="ARBA00004328"/>
    </source>
</evidence>
<keyword evidence="13" id="KW-0946">Virion</keyword>
<evidence type="ECO:0000256" key="9">
    <source>
        <dbReference type="ARBA" id="ARBA00022723"/>
    </source>
</evidence>
<evidence type="ECO:0000313" key="20">
    <source>
        <dbReference type="EMBL" id="BCW03860.1"/>
    </source>
</evidence>
<dbReference type="SUPFAM" id="SSF57756">
    <property type="entry name" value="Retrovirus zinc finger-like domains"/>
    <property type="match status" value="1"/>
</dbReference>
<evidence type="ECO:0000256" key="3">
    <source>
        <dbReference type="ARBA" id="ARBA00006778"/>
    </source>
</evidence>
<feature type="region of interest" description="Disordered" evidence="18">
    <location>
        <begin position="61"/>
        <end position="145"/>
    </location>
</feature>
<comment type="subunit">
    <text evidence="4">Interacts (via nuclear localization signal) with host importin alpha.</text>
</comment>
<keyword evidence="8" id="KW-1048">Host nucleus</keyword>
<dbReference type="GO" id="GO:0003676">
    <property type="term" value="F:nucleic acid binding"/>
    <property type="evidence" value="ECO:0007669"/>
    <property type="project" value="InterPro"/>
</dbReference>
<comment type="function">
    <text evidence="15">Self assembles to form an icosahedral capsid, about 50 nm in diameter, nm, composed of 420 subunits of the viral capsid protein. The capsid encapsulates the genomic dsDNA. Following virus entry into host cell, provides nuclear import of the viral genome. Virus particles do not enter the nucleus, but dock at the nuclear membrane through the interaction with host importins.</text>
</comment>
<dbReference type="InterPro" id="IPR001878">
    <property type="entry name" value="Znf_CCHC"/>
</dbReference>
<dbReference type="PROSITE" id="PS50158">
    <property type="entry name" value="ZF_CCHC"/>
    <property type="match status" value="1"/>
</dbReference>